<dbReference type="SUPFAM" id="SSF55961">
    <property type="entry name" value="Bet v1-like"/>
    <property type="match status" value="1"/>
</dbReference>
<dbReference type="EMBL" id="JADKMA010000152">
    <property type="protein sequence ID" value="MBO8194875.1"/>
    <property type="molecule type" value="Genomic_DNA"/>
</dbReference>
<keyword evidence="2" id="KW-1185">Reference proteome</keyword>
<name>A0ABS3XHQ3_9ACTN</name>
<evidence type="ECO:0000313" key="2">
    <source>
        <dbReference type="Proteomes" id="UP001519064"/>
    </source>
</evidence>
<organism evidence="1 2">
    <name type="scientific">Streptomyces oryzae</name>
    <dbReference type="NCBI Taxonomy" id="1434886"/>
    <lineage>
        <taxon>Bacteria</taxon>
        <taxon>Bacillati</taxon>
        <taxon>Actinomycetota</taxon>
        <taxon>Actinomycetes</taxon>
        <taxon>Kitasatosporales</taxon>
        <taxon>Streptomycetaceae</taxon>
        <taxon>Streptomyces</taxon>
    </lineage>
</organism>
<comment type="caution">
    <text evidence="1">The sequence shown here is derived from an EMBL/GenBank/DDBJ whole genome shotgun (WGS) entry which is preliminary data.</text>
</comment>
<evidence type="ECO:0000313" key="1">
    <source>
        <dbReference type="EMBL" id="MBO8194875.1"/>
    </source>
</evidence>
<proteinExistence type="predicted"/>
<reference evidence="1 2" key="1">
    <citation type="submission" date="2020-11" db="EMBL/GenBank/DDBJ databases">
        <title>Streptomyces spirodelae sp. nov., isolated from duckweed.</title>
        <authorList>
            <person name="Saimee Y."/>
            <person name="Duangmal K."/>
        </authorList>
    </citation>
    <scope>NUCLEOTIDE SEQUENCE [LARGE SCALE GENOMIC DNA]</scope>
    <source>
        <strain evidence="1 2">S16-07</strain>
    </source>
</reference>
<accession>A0ABS3XHQ3</accession>
<gene>
    <name evidence="1" type="ORF">ITI46_24925</name>
</gene>
<protein>
    <submittedName>
        <fullName evidence="1">SRPBCC family protein</fullName>
    </submittedName>
</protein>
<dbReference type="Proteomes" id="UP001519064">
    <property type="component" value="Unassembled WGS sequence"/>
</dbReference>
<dbReference type="RefSeq" id="WP_209241970.1">
    <property type="nucleotide sequence ID" value="NZ_JADKMA010000152.1"/>
</dbReference>
<sequence>MDVCNVHERCLSAPPGRVGALLDSLAGEDDRLWPHGWPPMAFDRPLGEGATGGHGPVRYKVVAYVPGTWVRFAFAAPRGFDGFHEYAVLTADDGRTLLRHTLAMRARGAARFSWRLFWGPLHDACLEDSLDRAELGCGGEVARPARHGWYVRALLRIAARGGAAER</sequence>